<keyword evidence="1" id="KW-0472">Membrane</keyword>
<evidence type="ECO:0000313" key="2">
    <source>
        <dbReference type="EMBL" id="OIJ42660.1"/>
    </source>
</evidence>
<dbReference type="AlphaFoldDB" id="A0A1S2NCZ0"/>
<evidence type="ECO:0008006" key="4">
    <source>
        <dbReference type="Google" id="ProtNLM"/>
    </source>
</evidence>
<accession>A0A1S2NCZ0</accession>
<sequence length="265" mass="28536">MGKLEYLDALKRALMGLPPETQARTLAWYEQRFVDGSAAGRPEHEVAAELGDPRQVAVTLRTSAHLADLKDGNKDKKPSGNVARTVVSGIGLLIFNLFMLIPAAVFASLLMSLYLSAFGVYVSGIAVTASGLAGSNELILSAPLTRMVISDDGEPVESQTRVTIGANGIHVFDEPAPALDEDTPETRTERDDRNSRFMRGAEAVAERKIQITTEMDPGSRSTQVAFGCALILGGIALFLLSIVLTKYTLLGIRRYVNMNLSLLKG</sequence>
<keyword evidence="1" id="KW-1133">Transmembrane helix</keyword>
<gene>
    <name evidence="2" type="ORF">LO55_4280</name>
</gene>
<dbReference type="RefSeq" id="WP_071363910.1">
    <property type="nucleotide sequence ID" value="NZ_JRYB01000001.1"/>
</dbReference>
<evidence type="ECO:0000256" key="1">
    <source>
        <dbReference type="SAM" id="Phobius"/>
    </source>
</evidence>
<dbReference type="Pfam" id="PF22564">
    <property type="entry name" value="HAAS"/>
    <property type="match status" value="1"/>
</dbReference>
<protein>
    <recommendedName>
        <fullName evidence="4">DUF1700 domain-containing protein</fullName>
    </recommendedName>
</protein>
<feature type="transmembrane region" description="Helical" evidence="1">
    <location>
        <begin position="113"/>
        <end position="133"/>
    </location>
</feature>
<dbReference type="EMBL" id="JRYB01000001">
    <property type="protein sequence ID" value="OIJ42660.1"/>
    <property type="molecule type" value="Genomic_DNA"/>
</dbReference>
<keyword evidence="1" id="KW-0812">Transmembrane</keyword>
<name>A0A1S2NCZ0_9BURK</name>
<proteinExistence type="predicted"/>
<organism evidence="2 3">
    <name type="scientific">Massilia timonae</name>
    <dbReference type="NCBI Taxonomy" id="47229"/>
    <lineage>
        <taxon>Bacteria</taxon>
        <taxon>Pseudomonadati</taxon>
        <taxon>Pseudomonadota</taxon>
        <taxon>Betaproteobacteria</taxon>
        <taxon>Burkholderiales</taxon>
        <taxon>Oxalobacteraceae</taxon>
        <taxon>Telluria group</taxon>
        <taxon>Massilia</taxon>
    </lineage>
</organism>
<comment type="caution">
    <text evidence="2">The sequence shown here is derived from an EMBL/GenBank/DDBJ whole genome shotgun (WGS) entry which is preliminary data.</text>
</comment>
<feature type="transmembrane region" description="Helical" evidence="1">
    <location>
        <begin position="224"/>
        <end position="244"/>
    </location>
</feature>
<reference evidence="2 3" key="1">
    <citation type="submission" date="2014-10" db="EMBL/GenBank/DDBJ databases">
        <authorList>
            <person name="Seo M.-J."/>
            <person name="Seok Y.J."/>
            <person name="Cha I.-T."/>
        </authorList>
    </citation>
    <scope>NUCLEOTIDE SEQUENCE [LARGE SCALE GENOMIC DNA]</scope>
    <source>
        <strain evidence="2 3">NEU</strain>
    </source>
</reference>
<evidence type="ECO:0000313" key="3">
    <source>
        <dbReference type="Proteomes" id="UP000180246"/>
    </source>
</evidence>
<feature type="transmembrane region" description="Helical" evidence="1">
    <location>
        <begin position="86"/>
        <end position="106"/>
    </location>
</feature>
<dbReference type="Proteomes" id="UP000180246">
    <property type="component" value="Unassembled WGS sequence"/>
</dbReference>